<reference evidence="6 7" key="2">
    <citation type="submission" date="2018-08" db="EMBL/GenBank/DDBJ databases">
        <title>A genome reference for cultivated species of the human gut microbiota.</title>
        <authorList>
            <person name="Zou Y."/>
            <person name="Xue W."/>
            <person name="Luo G."/>
        </authorList>
    </citation>
    <scope>NUCLEOTIDE SEQUENCE [LARGE SCALE GENOMIC DNA]</scope>
    <source>
        <strain evidence="4 6">TF05-11AC</strain>
        <strain evidence="3 7">TM09-12</strain>
    </source>
</reference>
<dbReference type="Proteomes" id="UP000261257">
    <property type="component" value="Unassembled WGS sequence"/>
</dbReference>
<dbReference type="AlphaFoldDB" id="A0A174FXV7"/>
<organism evidence="2 5">
    <name type="scientific">Hungatella hathewayi</name>
    <dbReference type="NCBI Taxonomy" id="154046"/>
    <lineage>
        <taxon>Bacteria</taxon>
        <taxon>Bacillati</taxon>
        <taxon>Bacillota</taxon>
        <taxon>Clostridia</taxon>
        <taxon>Lachnospirales</taxon>
        <taxon>Lachnospiraceae</taxon>
        <taxon>Hungatella</taxon>
    </lineage>
</organism>
<keyword evidence="1" id="KW-1133">Transmembrane helix</keyword>
<evidence type="ECO:0000313" key="5">
    <source>
        <dbReference type="Proteomes" id="UP000095651"/>
    </source>
</evidence>
<name>A0A174FXV7_9FIRM</name>
<keyword evidence="1" id="KW-0472">Membrane</keyword>
<protein>
    <submittedName>
        <fullName evidence="2">Uncharacterized protein</fullName>
    </submittedName>
</protein>
<evidence type="ECO:0000313" key="6">
    <source>
        <dbReference type="Proteomes" id="UP000261257"/>
    </source>
</evidence>
<gene>
    <name evidence="4" type="ORF">DXC39_17915</name>
    <name evidence="3" type="ORF">DXD79_14770</name>
    <name evidence="2" type="ORF">ERS852407_03161</name>
</gene>
<feature type="transmembrane region" description="Helical" evidence="1">
    <location>
        <begin position="46"/>
        <end position="64"/>
    </location>
</feature>
<dbReference type="Proteomes" id="UP000263014">
    <property type="component" value="Unassembled WGS sequence"/>
</dbReference>
<evidence type="ECO:0000256" key="1">
    <source>
        <dbReference type="SAM" id="Phobius"/>
    </source>
</evidence>
<sequence length="180" mass="19621">MRDIYIICMVIGFLLLSLSVLGEFLENVSGALEAFLNFDFDIDLNFLPISGVSICTGLITFGGMGLLFNSLIPAIVIGYAAAMAVQMVIRRLKRVENEAMNREELYLCDGKIINTVLAGGLGTVEFDNIKGIATTFVCRSTDASEVLKQNTVVKLVEFDGEIAVVRPKDEFAGYGSMDDE</sequence>
<feature type="transmembrane region" description="Helical" evidence="1">
    <location>
        <begin position="71"/>
        <end position="89"/>
    </location>
</feature>
<dbReference type="RefSeq" id="WP_055656622.1">
    <property type="nucleotide sequence ID" value="NZ_CABIXC010000008.1"/>
</dbReference>
<dbReference type="GeneID" id="86064856"/>
<evidence type="ECO:0000313" key="2">
    <source>
        <dbReference type="EMBL" id="CUO55053.1"/>
    </source>
</evidence>
<evidence type="ECO:0000313" key="3">
    <source>
        <dbReference type="EMBL" id="RGJ03647.1"/>
    </source>
</evidence>
<dbReference type="EMBL" id="QSON01000006">
    <property type="protein sequence ID" value="RGJ03647.1"/>
    <property type="molecule type" value="Genomic_DNA"/>
</dbReference>
<keyword evidence="1" id="KW-0812">Transmembrane</keyword>
<accession>A0A174FXV7</accession>
<dbReference type="InterPro" id="IPR012340">
    <property type="entry name" value="NA-bd_OB-fold"/>
</dbReference>
<evidence type="ECO:0000313" key="4">
    <source>
        <dbReference type="EMBL" id="RGM01996.1"/>
    </source>
</evidence>
<dbReference type="EMBL" id="QSSQ01000019">
    <property type="protein sequence ID" value="RGM01996.1"/>
    <property type="molecule type" value="Genomic_DNA"/>
</dbReference>
<proteinExistence type="predicted"/>
<reference evidence="2 5" key="1">
    <citation type="submission" date="2015-09" db="EMBL/GenBank/DDBJ databases">
        <authorList>
            <consortium name="Pathogen Informatics"/>
        </authorList>
    </citation>
    <scope>NUCLEOTIDE SEQUENCE [LARGE SCALE GENOMIC DNA]</scope>
    <source>
        <strain evidence="2 5">2789STDY5608850</strain>
    </source>
</reference>
<evidence type="ECO:0000313" key="7">
    <source>
        <dbReference type="Proteomes" id="UP000263014"/>
    </source>
</evidence>
<dbReference type="EMBL" id="CYZE01000008">
    <property type="protein sequence ID" value="CUO55053.1"/>
    <property type="molecule type" value="Genomic_DNA"/>
</dbReference>
<dbReference type="Proteomes" id="UP000095651">
    <property type="component" value="Unassembled WGS sequence"/>
</dbReference>
<dbReference type="Gene3D" id="2.40.50.140">
    <property type="entry name" value="Nucleic acid-binding proteins"/>
    <property type="match status" value="1"/>
</dbReference>